<accession>A0A9P6RBC0</accession>
<keyword evidence="3" id="KW-1185">Reference proteome</keyword>
<sequence length="321" mass="34739">MDPNVVIDGAGASALLKSSASVVGDSSDISLLVGTPVGDDVAHNVVEGIEVADGTAELSIMTQDSDVSECLPSYESSSLSRKRPRSSNLPSVSSKRLNTSTEVTVSRSEMGIVGFEIKLNLTGRELGLRDVPSQDTPAEGLLSLLGDSPYEKMSSLEDNVPRFGIDLLRQIRSHLCSVDSYRMGRASFYLISNMVSAQAASIFTLSMVYPASGDGSMASALLSRVAKEVNAKGREAVLQKVWVLDALNRVNDKGKSVGVFLDHILNMFQDKKEISILDDEKFSDLEKLLNSLAESVSILLYRCNEKVVVPKLTQEMSRLSW</sequence>
<name>A0A9P6RBC0_9FUNG</name>
<evidence type="ECO:0000313" key="3">
    <source>
        <dbReference type="Proteomes" id="UP000823405"/>
    </source>
</evidence>
<dbReference type="EMBL" id="JAAAIN010000307">
    <property type="protein sequence ID" value="KAG0316397.1"/>
    <property type="molecule type" value="Genomic_DNA"/>
</dbReference>
<feature type="region of interest" description="Disordered" evidence="1">
    <location>
        <begin position="71"/>
        <end position="100"/>
    </location>
</feature>
<evidence type="ECO:0000313" key="2">
    <source>
        <dbReference type="EMBL" id="KAG0316397.1"/>
    </source>
</evidence>
<dbReference type="Proteomes" id="UP000823405">
    <property type="component" value="Unassembled WGS sequence"/>
</dbReference>
<dbReference type="AlphaFoldDB" id="A0A9P6RBC0"/>
<dbReference type="OrthoDB" id="2427949at2759"/>
<organism evidence="2 3">
    <name type="scientific">Linnemannia gamsii</name>
    <dbReference type="NCBI Taxonomy" id="64522"/>
    <lineage>
        <taxon>Eukaryota</taxon>
        <taxon>Fungi</taxon>
        <taxon>Fungi incertae sedis</taxon>
        <taxon>Mucoromycota</taxon>
        <taxon>Mortierellomycotina</taxon>
        <taxon>Mortierellomycetes</taxon>
        <taxon>Mortierellales</taxon>
        <taxon>Mortierellaceae</taxon>
        <taxon>Linnemannia</taxon>
    </lineage>
</organism>
<reference evidence="2" key="1">
    <citation type="journal article" date="2020" name="Fungal Divers.">
        <title>Resolving the Mortierellaceae phylogeny through synthesis of multi-gene phylogenetics and phylogenomics.</title>
        <authorList>
            <person name="Vandepol N."/>
            <person name="Liber J."/>
            <person name="Desiro A."/>
            <person name="Na H."/>
            <person name="Kennedy M."/>
            <person name="Barry K."/>
            <person name="Grigoriev I.V."/>
            <person name="Miller A.N."/>
            <person name="O'Donnell K."/>
            <person name="Stajich J.E."/>
            <person name="Bonito G."/>
        </authorList>
    </citation>
    <scope>NUCLEOTIDE SEQUENCE</scope>
    <source>
        <strain evidence="2">NVP60</strain>
    </source>
</reference>
<proteinExistence type="predicted"/>
<evidence type="ECO:0000256" key="1">
    <source>
        <dbReference type="SAM" id="MobiDB-lite"/>
    </source>
</evidence>
<protein>
    <submittedName>
        <fullName evidence="2">Uncharacterized protein</fullName>
    </submittedName>
</protein>
<comment type="caution">
    <text evidence="2">The sequence shown here is derived from an EMBL/GenBank/DDBJ whole genome shotgun (WGS) entry which is preliminary data.</text>
</comment>
<gene>
    <name evidence="2" type="ORF">BGZ97_006940</name>
</gene>